<sequence>MAKDNESMTCKEELMSISRNNRNQRIDEGIEIDVMIQFNPNIQQSLSAVKYEVFFYGLRLYFERQIIVRARNLRAPANLQLQRILFLQSHFVLGEFIILMSTIT</sequence>
<dbReference type="AlphaFoldDB" id="A0A7J6XC31"/>
<dbReference type="EMBL" id="JABWDY010002679">
    <property type="protein sequence ID" value="KAF5206468.1"/>
    <property type="molecule type" value="Genomic_DNA"/>
</dbReference>
<dbReference type="Proteomes" id="UP000554482">
    <property type="component" value="Unassembled WGS sequence"/>
</dbReference>
<comment type="caution">
    <text evidence="1">The sequence shown here is derived from an EMBL/GenBank/DDBJ whole genome shotgun (WGS) entry which is preliminary data.</text>
</comment>
<evidence type="ECO:0000313" key="1">
    <source>
        <dbReference type="EMBL" id="KAF5206468.1"/>
    </source>
</evidence>
<gene>
    <name evidence="1" type="ORF">FRX31_003945</name>
</gene>
<organism evidence="1 2">
    <name type="scientific">Thalictrum thalictroides</name>
    <name type="common">Rue-anemone</name>
    <name type="synonym">Anemone thalictroides</name>
    <dbReference type="NCBI Taxonomy" id="46969"/>
    <lineage>
        <taxon>Eukaryota</taxon>
        <taxon>Viridiplantae</taxon>
        <taxon>Streptophyta</taxon>
        <taxon>Embryophyta</taxon>
        <taxon>Tracheophyta</taxon>
        <taxon>Spermatophyta</taxon>
        <taxon>Magnoliopsida</taxon>
        <taxon>Ranunculales</taxon>
        <taxon>Ranunculaceae</taxon>
        <taxon>Thalictroideae</taxon>
        <taxon>Thalictrum</taxon>
    </lineage>
</organism>
<protein>
    <submittedName>
        <fullName evidence="1">Uncharacterized protein</fullName>
    </submittedName>
</protein>
<proteinExistence type="predicted"/>
<evidence type="ECO:0000313" key="2">
    <source>
        <dbReference type="Proteomes" id="UP000554482"/>
    </source>
</evidence>
<accession>A0A7J6XC31</accession>
<keyword evidence="2" id="KW-1185">Reference proteome</keyword>
<reference evidence="1 2" key="1">
    <citation type="submission" date="2020-06" db="EMBL/GenBank/DDBJ databases">
        <title>Transcriptomic and genomic resources for Thalictrum thalictroides and T. hernandezii: Facilitating candidate gene discovery in an emerging model plant lineage.</title>
        <authorList>
            <person name="Arias T."/>
            <person name="Riano-Pachon D.M."/>
            <person name="Di Stilio V.S."/>
        </authorList>
    </citation>
    <scope>NUCLEOTIDE SEQUENCE [LARGE SCALE GENOMIC DNA]</scope>
    <source>
        <strain evidence="2">cv. WT478/WT964</strain>
        <tissue evidence="1">Leaves</tissue>
    </source>
</reference>
<name>A0A7J6XC31_THATH</name>